<evidence type="ECO:0000256" key="3">
    <source>
        <dbReference type="PIRSR" id="PIRSR001365-1"/>
    </source>
</evidence>
<dbReference type="HOGENOM" id="CLU_049343_5_1_9"/>
<dbReference type="Pfam" id="PF00701">
    <property type="entry name" value="DHDPS"/>
    <property type="match status" value="1"/>
</dbReference>
<feature type="active site" description="Proton donor/acceptor" evidence="3">
    <location>
        <position position="133"/>
    </location>
</feature>
<evidence type="ECO:0000256" key="1">
    <source>
        <dbReference type="ARBA" id="ARBA00023239"/>
    </source>
</evidence>
<dbReference type="SMART" id="SM01130">
    <property type="entry name" value="DHDPS"/>
    <property type="match status" value="1"/>
</dbReference>
<evidence type="ECO:0000256" key="2">
    <source>
        <dbReference type="PIRNR" id="PIRNR001365"/>
    </source>
</evidence>
<dbReference type="PANTHER" id="PTHR42849">
    <property type="entry name" value="N-ACETYLNEURAMINATE LYASE"/>
    <property type="match status" value="1"/>
</dbReference>
<dbReference type="GO" id="GO:0019262">
    <property type="term" value="P:N-acetylneuraminate catabolic process"/>
    <property type="evidence" value="ECO:0007669"/>
    <property type="project" value="TreeGrafter"/>
</dbReference>
<proteinExistence type="inferred from homology"/>
<dbReference type="STRING" id="394503.Ccel_1265"/>
<evidence type="ECO:0000313" key="6">
    <source>
        <dbReference type="Proteomes" id="UP000001349"/>
    </source>
</evidence>
<feature type="binding site" evidence="4">
    <location>
        <position position="207"/>
    </location>
    <ligand>
        <name>pyruvate</name>
        <dbReference type="ChEBI" id="CHEBI:15361"/>
    </ligand>
</feature>
<dbReference type="KEGG" id="cce:Ccel_1265"/>
<dbReference type="SUPFAM" id="SSF51569">
    <property type="entry name" value="Aldolase"/>
    <property type="match status" value="1"/>
</dbReference>
<keyword evidence="6" id="KW-1185">Reference proteome</keyword>
<dbReference type="EMBL" id="CP001348">
    <property type="protein sequence ID" value="ACL75621.1"/>
    <property type="molecule type" value="Genomic_DNA"/>
</dbReference>
<dbReference type="PRINTS" id="PR00146">
    <property type="entry name" value="DHPICSNTHASE"/>
</dbReference>
<sequence length="297" mass="33446">MKCEYITPAVTIFDENRKLDIESLHNLYDHLIKGGVDGILILGSIGEFFAIPIESKKELIRLAVKKISRRTKLLVGTASMDINETIELSKYACEQGVDGIVVISPYYFGLSQQSVEEYYDKVADECPGDLYLYSFPDRTGYDISPNVTLNLLRKHKNIVGYKDTIPGMDHTRELIKLIKPEFPDFKIYSGFDDNFAHNVMSGGDGCIGGLSNLVPEACSAWVKAFKDNDLKMISDIQRKIDCLMDIYQVGKPFVPYIKRALMLKGISVKDYCSFPLPMANEQEILKLKAIMEKSGLI</sequence>
<organism evidence="5 6">
    <name type="scientific">Ruminiclostridium cellulolyticum (strain ATCC 35319 / DSM 5812 / JCM 6584 / H10)</name>
    <name type="common">Clostridium cellulolyticum</name>
    <dbReference type="NCBI Taxonomy" id="394503"/>
    <lineage>
        <taxon>Bacteria</taxon>
        <taxon>Bacillati</taxon>
        <taxon>Bacillota</taxon>
        <taxon>Clostridia</taxon>
        <taxon>Eubacteriales</taxon>
        <taxon>Oscillospiraceae</taxon>
        <taxon>Ruminiclostridium</taxon>
    </lineage>
</organism>
<dbReference type="Gene3D" id="3.20.20.70">
    <property type="entry name" value="Aldolase class I"/>
    <property type="match status" value="1"/>
</dbReference>
<dbReference type="GO" id="GO:0005829">
    <property type="term" value="C:cytosol"/>
    <property type="evidence" value="ECO:0007669"/>
    <property type="project" value="TreeGrafter"/>
</dbReference>
<evidence type="ECO:0000313" key="5">
    <source>
        <dbReference type="EMBL" id="ACL75621.1"/>
    </source>
</evidence>
<protein>
    <submittedName>
        <fullName evidence="5">Dihydrodipicolinate synthetase</fullName>
    </submittedName>
</protein>
<keyword evidence="1 2" id="KW-0456">Lyase</keyword>
<dbReference type="eggNOG" id="COG0329">
    <property type="taxonomic scope" value="Bacteria"/>
</dbReference>
<dbReference type="PIRSF" id="PIRSF001365">
    <property type="entry name" value="DHDPS"/>
    <property type="match status" value="1"/>
</dbReference>
<dbReference type="InterPro" id="IPR013785">
    <property type="entry name" value="Aldolase_TIM"/>
</dbReference>
<evidence type="ECO:0000256" key="4">
    <source>
        <dbReference type="PIRSR" id="PIRSR001365-2"/>
    </source>
</evidence>
<dbReference type="PANTHER" id="PTHR42849:SF1">
    <property type="entry name" value="N-ACETYLNEURAMINATE LYASE"/>
    <property type="match status" value="1"/>
</dbReference>
<dbReference type="CDD" id="cd00408">
    <property type="entry name" value="DHDPS-like"/>
    <property type="match status" value="1"/>
</dbReference>
<accession>B8I0P6</accession>
<comment type="similarity">
    <text evidence="2">Belongs to the DapA family.</text>
</comment>
<dbReference type="Proteomes" id="UP000001349">
    <property type="component" value="Chromosome"/>
</dbReference>
<dbReference type="GO" id="GO:0008747">
    <property type="term" value="F:N-acetylneuraminate lyase activity"/>
    <property type="evidence" value="ECO:0007669"/>
    <property type="project" value="TreeGrafter"/>
</dbReference>
<gene>
    <name evidence="5" type="ordered locus">Ccel_1265</name>
</gene>
<dbReference type="InterPro" id="IPR002220">
    <property type="entry name" value="DapA-like"/>
</dbReference>
<feature type="active site" description="Schiff-base intermediate with substrate" evidence="3">
    <location>
        <position position="162"/>
    </location>
</feature>
<reference evidence="5 6" key="1">
    <citation type="submission" date="2009-01" db="EMBL/GenBank/DDBJ databases">
        <title>Complete sequence of Clostridium cellulolyticum H10.</title>
        <authorList>
            <consortium name="US DOE Joint Genome Institute"/>
            <person name="Lucas S."/>
            <person name="Copeland A."/>
            <person name="Lapidus A."/>
            <person name="Glavina del Rio T."/>
            <person name="Dalin E."/>
            <person name="Tice H."/>
            <person name="Bruce D."/>
            <person name="Goodwin L."/>
            <person name="Pitluck S."/>
            <person name="Chertkov O."/>
            <person name="Saunders E."/>
            <person name="Brettin T."/>
            <person name="Detter J.C."/>
            <person name="Han C."/>
            <person name="Larimer F."/>
            <person name="Land M."/>
            <person name="Hauser L."/>
            <person name="Kyrpides N."/>
            <person name="Ivanova N."/>
            <person name="Zhou J."/>
            <person name="Richardson P."/>
        </authorList>
    </citation>
    <scope>NUCLEOTIDE SEQUENCE [LARGE SCALE GENOMIC DNA]</scope>
    <source>
        <strain evidence="6">ATCC 35319 / DSM 5812 / JCM 6584 / H10</strain>
    </source>
</reference>
<name>B8I0P6_RUMCH</name>
<dbReference type="RefSeq" id="WP_015924770.1">
    <property type="nucleotide sequence ID" value="NC_011898.1"/>
</dbReference>
<dbReference type="AlphaFoldDB" id="B8I0P6"/>
<dbReference type="OrthoDB" id="9782828at2"/>